<evidence type="ECO:0000313" key="6">
    <source>
        <dbReference type="EMBL" id="NMU84580.1"/>
    </source>
</evidence>
<dbReference type="Proteomes" id="UP000518904">
    <property type="component" value="Unassembled WGS sequence"/>
</dbReference>
<comment type="caution">
    <text evidence="6">The sequence shown here is derived from an EMBL/GenBank/DDBJ whole genome shotgun (WGS) entry which is preliminary data.</text>
</comment>
<dbReference type="Gene3D" id="3.30.70.1450">
    <property type="entry name" value="Regulator of K+ conductance, C-terminal domain"/>
    <property type="match status" value="1"/>
</dbReference>
<feature type="non-terminal residue" evidence="6">
    <location>
        <position position="78"/>
    </location>
</feature>
<accession>A0A7Y0XD53</accession>
<evidence type="ECO:0000313" key="7">
    <source>
        <dbReference type="Proteomes" id="UP000518904"/>
    </source>
</evidence>
<evidence type="ECO:0000256" key="2">
    <source>
        <dbReference type="ARBA" id="ARBA00022692"/>
    </source>
</evidence>
<dbReference type="GO" id="GO:0008324">
    <property type="term" value="F:monoatomic cation transmembrane transporter activity"/>
    <property type="evidence" value="ECO:0007669"/>
    <property type="project" value="InterPro"/>
</dbReference>
<evidence type="ECO:0000256" key="1">
    <source>
        <dbReference type="ARBA" id="ARBA00004141"/>
    </source>
</evidence>
<keyword evidence="3" id="KW-1133">Transmembrane helix</keyword>
<evidence type="ECO:0000256" key="4">
    <source>
        <dbReference type="ARBA" id="ARBA00023136"/>
    </source>
</evidence>
<proteinExistence type="predicted"/>
<dbReference type="Pfam" id="PF02080">
    <property type="entry name" value="TrkA_C"/>
    <property type="match status" value="1"/>
</dbReference>
<organism evidence="6 7">
    <name type="scientific">Vibrio parahaemolyticus</name>
    <dbReference type="NCBI Taxonomy" id="670"/>
    <lineage>
        <taxon>Bacteria</taxon>
        <taxon>Pseudomonadati</taxon>
        <taxon>Pseudomonadota</taxon>
        <taxon>Gammaproteobacteria</taxon>
        <taxon>Vibrionales</taxon>
        <taxon>Vibrionaceae</taxon>
        <taxon>Vibrio</taxon>
    </lineage>
</organism>
<evidence type="ECO:0000256" key="3">
    <source>
        <dbReference type="ARBA" id="ARBA00022989"/>
    </source>
</evidence>
<reference evidence="6 7" key="1">
    <citation type="submission" date="2020-04" db="EMBL/GenBank/DDBJ databases">
        <title>Whole-genome sequencing of Vibrio spp. from China reveals different genetic environments of blaCTX-M-14 among diverse lineages.</title>
        <authorList>
            <person name="Zheng Z."/>
            <person name="Ye L."/>
            <person name="Chen S."/>
        </authorList>
    </citation>
    <scope>NUCLEOTIDE SEQUENCE [LARGE SCALE GENOMIC DNA]</scope>
    <source>
        <strain evidence="6 7">Vb0551</strain>
    </source>
</reference>
<dbReference type="InterPro" id="IPR036721">
    <property type="entry name" value="RCK_C_sf"/>
</dbReference>
<dbReference type="PANTHER" id="PTHR43652:SF2">
    <property type="entry name" value="BASIC AMINO ACID ANTIPORTER YFCC-RELATED"/>
    <property type="match status" value="1"/>
</dbReference>
<dbReference type="InterPro" id="IPR051679">
    <property type="entry name" value="DASS-Related_Transporters"/>
</dbReference>
<feature type="non-terminal residue" evidence="6">
    <location>
        <position position="1"/>
    </location>
</feature>
<sequence>PESTLIGTSLKHAGFRALFDAAVVAIRRDGEKVSGKLGDVQLQPGDFLVLAVGEDFRNRNNVSKNFVIISGVEPDTHL</sequence>
<evidence type="ECO:0000259" key="5">
    <source>
        <dbReference type="PROSITE" id="PS51202"/>
    </source>
</evidence>
<name>A0A7Y0XD53_VIBPH</name>
<dbReference type="AlphaFoldDB" id="A0A7Y0XD53"/>
<dbReference type="EMBL" id="JABCLB010001896">
    <property type="protein sequence ID" value="NMU84580.1"/>
    <property type="molecule type" value="Genomic_DNA"/>
</dbReference>
<gene>
    <name evidence="6" type="ORF">HKB16_17055</name>
</gene>
<dbReference type="PANTHER" id="PTHR43652">
    <property type="entry name" value="BASIC AMINO ACID ANTIPORTER YFCC-RELATED"/>
    <property type="match status" value="1"/>
</dbReference>
<dbReference type="PROSITE" id="PS51202">
    <property type="entry name" value="RCK_C"/>
    <property type="match status" value="1"/>
</dbReference>
<dbReference type="GO" id="GO:0006813">
    <property type="term" value="P:potassium ion transport"/>
    <property type="evidence" value="ECO:0007669"/>
    <property type="project" value="InterPro"/>
</dbReference>
<protein>
    <submittedName>
        <fullName evidence="6">TrkA C-terminal domain-containing protein</fullName>
    </submittedName>
</protein>
<feature type="domain" description="RCK C-terminal" evidence="5">
    <location>
        <begin position="1"/>
        <end position="68"/>
    </location>
</feature>
<dbReference type="GO" id="GO:0005886">
    <property type="term" value="C:plasma membrane"/>
    <property type="evidence" value="ECO:0007669"/>
    <property type="project" value="TreeGrafter"/>
</dbReference>
<dbReference type="SUPFAM" id="SSF116726">
    <property type="entry name" value="TrkA C-terminal domain-like"/>
    <property type="match status" value="1"/>
</dbReference>
<comment type="subcellular location">
    <subcellularLocation>
        <location evidence="1">Membrane</location>
        <topology evidence="1">Multi-pass membrane protein</topology>
    </subcellularLocation>
</comment>
<keyword evidence="2" id="KW-0812">Transmembrane</keyword>
<keyword evidence="4" id="KW-0472">Membrane</keyword>
<dbReference type="InterPro" id="IPR006037">
    <property type="entry name" value="RCK_C"/>
</dbReference>